<organism evidence="1">
    <name type="scientific">Lygus hesperus</name>
    <name type="common">Western plant bug</name>
    <dbReference type="NCBI Taxonomy" id="30085"/>
    <lineage>
        <taxon>Eukaryota</taxon>
        <taxon>Metazoa</taxon>
        <taxon>Ecdysozoa</taxon>
        <taxon>Arthropoda</taxon>
        <taxon>Hexapoda</taxon>
        <taxon>Insecta</taxon>
        <taxon>Pterygota</taxon>
        <taxon>Neoptera</taxon>
        <taxon>Paraneoptera</taxon>
        <taxon>Hemiptera</taxon>
        <taxon>Heteroptera</taxon>
        <taxon>Panheteroptera</taxon>
        <taxon>Cimicomorpha</taxon>
        <taxon>Miridae</taxon>
        <taxon>Mirini</taxon>
        <taxon>Lygus</taxon>
    </lineage>
</organism>
<accession>A0A0A9ZBY5</accession>
<name>A0A0A9ZBY5_LYGHE</name>
<dbReference type="EMBL" id="GBHO01002198">
    <property type="protein sequence ID" value="JAG41406.1"/>
    <property type="molecule type" value="Transcribed_RNA"/>
</dbReference>
<gene>
    <name evidence="1" type="primary">CTSG_1</name>
    <name evidence="1" type="ORF">CM83_103767</name>
</gene>
<sequence>PNYDECEVPTLNVFESGSNEGAYLHPQNKANILAKNDECRVRNCKRFPEDVQECLKHRAERNASFDQICAVLDHFKEENLHGAPLICNNSAVGLVSEPWVRGVETRDLIVVTPFLVIWPWLMTYKEILWNRTFNRKEWDSVYIENHALYFNAIRKPLYDKNVTVNRKKVKFFQLKRGAGGQSGADLLEHSLECHSTLTTVFLYIIILLTLN</sequence>
<proteinExistence type="predicted"/>
<protein>
    <submittedName>
        <fullName evidence="1">Cathepsin G</fullName>
    </submittedName>
</protein>
<reference evidence="1" key="1">
    <citation type="journal article" date="2014" name="PLoS ONE">
        <title>Transcriptome-Based Identification of ABC Transporters in the Western Tarnished Plant Bug Lygus hesperus.</title>
        <authorList>
            <person name="Hull J.J."/>
            <person name="Chaney K."/>
            <person name="Geib S.M."/>
            <person name="Fabrick J.A."/>
            <person name="Brent C.S."/>
            <person name="Walsh D."/>
            <person name="Lavine L.C."/>
        </authorList>
    </citation>
    <scope>NUCLEOTIDE SEQUENCE</scope>
</reference>
<evidence type="ECO:0000313" key="1">
    <source>
        <dbReference type="EMBL" id="JAG41406.1"/>
    </source>
</evidence>
<dbReference type="AlphaFoldDB" id="A0A0A9ZBY5"/>
<reference evidence="1" key="2">
    <citation type="submission" date="2014-07" db="EMBL/GenBank/DDBJ databases">
        <authorList>
            <person name="Hull J."/>
        </authorList>
    </citation>
    <scope>NUCLEOTIDE SEQUENCE</scope>
</reference>
<feature type="non-terminal residue" evidence="1">
    <location>
        <position position="1"/>
    </location>
</feature>